<dbReference type="EMBL" id="KI545950">
    <property type="protein sequence ID" value="EST49486.1"/>
    <property type="molecule type" value="Genomic_DNA"/>
</dbReference>
<evidence type="ECO:0000313" key="4">
    <source>
        <dbReference type="Proteomes" id="UP000018208"/>
    </source>
</evidence>
<accession>V6M0B5</accession>
<organism evidence="2">
    <name type="scientific">Spironucleus salmonicida</name>
    <dbReference type="NCBI Taxonomy" id="348837"/>
    <lineage>
        <taxon>Eukaryota</taxon>
        <taxon>Metamonada</taxon>
        <taxon>Diplomonadida</taxon>
        <taxon>Hexamitidae</taxon>
        <taxon>Hexamitinae</taxon>
        <taxon>Spironucleus</taxon>
    </lineage>
</organism>
<proteinExistence type="predicted"/>
<feature type="transmembrane region" description="Helical" evidence="1">
    <location>
        <begin position="106"/>
        <end position="130"/>
    </location>
</feature>
<reference evidence="3" key="2">
    <citation type="submission" date="2020-12" db="EMBL/GenBank/DDBJ databases">
        <title>New Spironucleus salmonicida genome in near-complete chromosomes.</title>
        <authorList>
            <person name="Xu F."/>
            <person name="Kurt Z."/>
            <person name="Jimenez-Gonzalez A."/>
            <person name="Astvaldsson A."/>
            <person name="Andersson J.O."/>
            <person name="Svard S.G."/>
        </authorList>
    </citation>
    <scope>NUCLEOTIDE SEQUENCE</scope>
    <source>
        <strain evidence="3">ATCC 50377</strain>
    </source>
</reference>
<evidence type="ECO:0000256" key="1">
    <source>
        <dbReference type="SAM" id="Phobius"/>
    </source>
</evidence>
<reference evidence="2 3" key="1">
    <citation type="journal article" date="2014" name="PLoS Genet.">
        <title>The Genome of Spironucleus salmonicida Highlights a Fish Pathogen Adapted to Fluctuating Environments.</title>
        <authorList>
            <person name="Xu F."/>
            <person name="Jerlstrom-Hultqvist J."/>
            <person name="Einarsson E."/>
            <person name="Astvaldsson A."/>
            <person name="Svard S.G."/>
            <person name="Andersson J.O."/>
        </authorList>
    </citation>
    <scope>NUCLEOTIDE SEQUENCE</scope>
    <source>
        <strain evidence="3">ATCC 50377</strain>
    </source>
</reference>
<keyword evidence="4" id="KW-1185">Reference proteome</keyword>
<dbReference type="VEuPathDB" id="GiardiaDB:SS50377_25613"/>
<dbReference type="Proteomes" id="UP000018208">
    <property type="component" value="Unassembled WGS sequence"/>
</dbReference>
<keyword evidence="1" id="KW-1133">Transmembrane helix</keyword>
<dbReference type="AlphaFoldDB" id="V6M0B5"/>
<evidence type="ECO:0000313" key="2">
    <source>
        <dbReference type="EMBL" id="EST49486.1"/>
    </source>
</evidence>
<dbReference type="EMBL" id="AUWU02000006">
    <property type="protein sequence ID" value="KAH0571428.1"/>
    <property type="molecule type" value="Genomic_DNA"/>
</dbReference>
<keyword evidence="1 2" id="KW-0812">Transmembrane</keyword>
<protein>
    <submittedName>
        <fullName evidence="2">Transmembrane domain-containing protein</fullName>
    </submittedName>
</protein>
<gene>
    <name evidence="2" type="ORF">SS50377_10235</name>
    <name evidence="3" type="ORF">SS50377_25613</name>
</gene>
<keyword evidence="1" id="KW-0472">Membrane</keyword>
<name>V6M0B5_9EUKA</name>
<sequence length="188" mass="21848">MIYLLAITGCFIGFKDLIIYQYSISITVIPNVSRDCPIQKYTNVRYQLTDINDEEARINIIIPYQHMPVSAQMHSVNLIPAQFKIVAYYLKIEEELQLILPESKNLYQVVTIFIAIPIFILVLLIIAIVFKRVTFKARLRKFINSQIDRIQYSQLQTYEDSAETIIDENQRTALKHPGKLVNSYLTCL</sequence>
<evidence type="ECO:0000313" key="3">
    <source>
        <dbReference type="EMBL" id="KAH0571428.1"/>
    </source>
</evidence>